<proteinExistence type="predicted"/>
<accession>A0ABQ9PJD5</accession>
<evidence type="ECO:0000313" key="2">
    <source>
        <dbReference type="EMBL" id="KAK0372158.1"/>
    </source>
</evidence>
<protein>
    <submittedName>
        <fullName evidence="2">Uncharacterized protein</fullName>
    </submittedName>
</protein>
<feature type="region of interest" description="Disordered" evidence="1">
    <location>
        <begin position="1"/>
        <end position="36"/>
    </location>
</feature>
<dbReference type="Proteomes" id="UP001169217">
    <property type="component" value="Unassembled WGS sequence"/>
</dbReference>
<evidence type="ECO:0000313" key="3">
    <source>
        <dbReference type="Proteomes" id="UP001169217"/>
    </source>
</evidence>
<sequence>MSGCAALPINRSGPQIISSNISSNYGSESDSEGLTDAMETRLSGLRNVAVTSEAARDNDFAADGKSAADDDSAADDEAALAEAAGNNANTPSISGRNVRIDPFESPGDAFKTSSPKHALEEDVCDNNIGHKKVAATLKSTAKRGRGGRSSGQRSPQTT</sequence>
<name>A0ABQ9PJD5_9PEZI</name>
<reference evidence="2" key="1">
    <citation type="submission" date="2023-04" db="EMBL/GenBank/DDBJ databases">
        <title>Colletotrichum limetticola genome sequence.</title>
        <authorList>
            <person name="Baroncelli R."/>
        </authorList>
    </citation>
    <scope>NUCLEOTIDE SEQUENCE</scope>
    <source>
        <strain evidence="2">KLA-Anderson</strain>
    </source>
</reference>
<gene>
    <name evidence="2" type="ORF">CLIM01_10473</name>
</gene>
<organism evidence="2 3">
    <name type="scientific">Colletotrichum limetticola</name>
    <dbReference type="NCBI Taxonomy" id="1209924"/>
    <lineage>
        <taxon>Eukaryota</taxon>
        <taxon>Fungi</taxon>
        <taxon>Dikarya</taxon>
        <taxon>Ascomycota</taxon>
        <taxon>Pezizomycotina</taxon>
        <taxon>Sordariomycetes</taxon>
        <taxon>Hypocreomycetidae</taxon>
        <taxon>Glomerellales</taxon>
        <taxon>Glomerellaceae</taxon>
        <taxon>Colletotrichum</taxon>
        <taxon>Colletotrichum acutatum species complex</taxon>
    </lineage>
</organism>
<feature type="compositionally biased region" description="Low complexity" evidence="1">
    <location>
        <begin position="17"/>
        <end position="28"/>
    </location>
</feature>
<dbReference type="EMBL" id="JARUPT010000389">
    <property type="protein sequence ID" value="KAK0372158.1"/>
    <property type="molecule type" value="Genomic_DNA"/>
</dbReference>
<feature type="compositionally biased region" description="Acidic residues" evidence="1">
    <location>
        <begin position="69"/>
        <end position="79"/>
    </location>
</feature>
<keyword evidence="3" id="KW-1185">Reference proteome</keyword>
<feature type="region of interest" description="Disordered" evidence="1">
    <location>
        <begin position="136"/>
        <end position="158"/>
    </location>
</feature>
<comment type="caution">
    <text evidence="2">The sequence shown here is derived from an EMBL/GenBank/DDBJ whole genome shotgun (WGS) entry which is preliminary data.</text>
</comment>
<feature type="region of interest" description="Disordered" evidence="1">
    <location>
        <begin position="55"/>
        <end position="123"/>
    </location>
</feature>
<evidence type="ECO:0000256" key="1">
    <source>
        <dbReference type="SAM" id="MobiDB-lite"/>
    </source>
</evidence>